<feature type="domain" description="Uracil-DNA glycosylase-like" evidence="8">
    <location>
        <begin position="41"/>
        <end position="156"/>
    </location>
</feature>
<keyword evidence="6" id="KW-0411">Iron-sulfur</keyword>
<dbReference type="SUPFAM" id="SSF52141">
    <property type="entry name" value="Uracil-DNA glycosylase-like"/>
    <property type="match status" value="1"/>
</dbReference>
<organism evidence="9 10">
    <name type="scientific">candidate division MSBL1 archaeon SCGC-AAA259I07</name>
    <dbReference type="NCBI Taxonomy" id="1698266"/>
    <lineage>
        <taxon>Archaea</taxon>
        <taxon>Methanobacteriati</taxon>
        <taxon>Methanobacteriota</taxon>
        <taxon>candidate division MSBL1</taxon>
    </lineage>
</organism>
<keyword evidence="1" id="KW-0004">4Fe-4S</keyword>
<name>A0A133UM79_9EURY</name>
<evidence type="ECO:0000256" key="1">
    <source>
        <dbReference type="ARBA" id="ARBA00022485"/>
    </source>
</evidence>
<keyword evidence="3" id="KW-0227">DNA damage</keyword>
<evidence type="ECO:0000313" key="10">
    <source>
        <dbReference type="Proteomes" id="UP000070155"/>
    </source>
</evidence>
<dbReference type="PANTHER" id="PTHR33693">
    <property type="entry name" value="TYPE-5 URACIL-DNA GLYCOSYLASE"/>
    <property type="match status" value="1"/>
</dbReference>
<keyword evidence="2" id="KW-0479">Metal-binding</keyword>
<dbReference type="AlphaFoldDB" id="A0A133UM79"/>
<keyword evidence="5" id="KW-0408">Iron</keyword>
<proteinExistence type="predicted"/>
<evidence type="ECO:0000313" key="9">
    <source>
        <dbReference type="EMBL" id="KXA95345.1"/>
    </source>
</evidence>
<reference evidence="9 10" key="1">
    <citation type="journal article" date="2016" name="Sci. Rep.">
        <title>Metabolic traits of an uncultured archaeal lineage -MSBL1- from brine pools of the Red Sea.</title>
        <authorList>
            <person name="Mwirichia R."/>
            <person name="Alam I."/>
            <person name="Rashid M."/>
            <person name="Vinu M."/>
            <person name="Ba-Alawi W."/>
            <person name="Anthony Kamau A."/>
            <person name="Kamanda Ngugi D."/>
            <person name="Goker M."/>
            <person name="Klenk H.P."/>
            <person name="Bajic V."/>
            <person name="Stingl U."/>
        </authorList>
    </citation>
    <scope>NUCLEOTIDE SEQUENCE [LARGE SCALE GENOMIC DNA]</scope>
    <source>
        <strain evidence="9">SCGC-AAA259I07</strain>
    </source>
</reference>
<dbReference type="GO" id="GO:0046872">
    <property type="term" value="F:metal ion binding"/>
    <property type="evidence" value="ECO:0007669"/>
    <property type="project" value="UniProtKB-KW"/>
</dbReference>
<dbReference type="EMBL" id="LHXQ01000007">
    <property type="protein sequence ID" value="KXA95345.1"/>
    <property type="molecule type" value="Genomic_DNA"/>
</dbReference>
<keyword evidence="7" id="KW-0234">DNA repair</keyword>
<evidence type="ECO:0000256" key="6">
    <source>
        <dbReference type="ARBA" id="ARBA00023014"/>
    </source>
</evidence>
<dbReference type="GO" id="GO:0051539">
    <property type="term" value="F:4 iron, 4 sulfur cluster binding"/>
    <property type="evidence" value="ECO:0007669"/>
    <property type="project" value="UniProtKB-KW"/>
</dbReference>
<dbReference type="GO" id="GO:0006281">
    <property type="term" value="P:DNA repair"/>
    <property type="evidence" value="ECO:0007669"/>
    <property type="project" value="UniProtKB-KW"/>
</dbReference>
<keyword evidence="10" id="KW-1185">Reference proteome</keyword>
<evidence type="ECO:0000256" key="7">
    <source>
        <dbReference type="ARBA" id="ARBA00023204"/>
    </source>
</evidence>
<dbReference type="GO" id="GO:0097506">
    <property type="term" value="F:deaminated base DNA N-glycosylase activity"/>
    <property type="evidence" value="ECO:0007669"/>
    <property type="project" value="UniProtKB-ARBA"/>
</dbReference>
<gene>
    <name evidence="9" type="ORF">AKJ36_00950</name>
</gene>
<comment type="caution">
    <text evidence="9">The sequence shown here is derived from an EMBL/GenBank/DDBJ whole genome shotgun (WGS) entry which is preliminary data.</text>
</comment>
<evidence type="ECO:0000256" key="4">
    <source>
        <dbReference type="ARBA" id="ARBA00022801"/>
    </source>
</evidence>
<dbReference type="InterPro" id="IPR005122">
    <property type="entry name" value="Uracil-DNA_glycosylase-like"/>
</dbReference>
<dbReference type="Gene3D" id="3.40.470.10">
    <property type="entry name" value="Uracil-DNA glycosylase-like domain"/>
    <property type="match status" value="1"/>
</dbReference>
<accession>A0A133UM79</accession>
<protein>
    <recommendedName>
        <fullName evidence="8">Uracil-DNA glycosylase-like domain-containing protein</fullName>
    </recommendedName>
</protein>
<keyword evidence="4" id="KW-0378">Hydrolase</keyword>
<dbReference type="InterPro" id="IPR051536">
    <property type="entry name" value="UDG_Type-4/5"/>
</dbReference>
<dbReference type="Proteomes" id="UP000070155">
    <property type="component" value="Unassembled WGS sequence"/>
</dbReference>
<evidence type="ECO:0000256" key="2">
    <source>
        <dbReference type="ARBA" id="ARBA00022723"/>
    </source>
</evidence>
<sequence length="175" mass="20627">MSNEKSLKQLKDEIKGCNECRNNRGAWFFPDRHGVSGFNGDDKIFFVGERPSTGEWDKANELFYKLLKEYNFENAHLTDVIKCRKEVGEEVTREEIGNCVEHFRKELEVVNPKTIVSLGDKVHSILKVLLPVLGEQNILLLKIWHYTYPQRFGKQDDYKKQWKQTFHKVNEKKTH</sequence>
<evidence type="ECO:0000256" key="3">
    <source>
        <dbReference type="ARBA" id="ARBA00022763"/>
    </source>
</evidence>
<dbReference type="InterPro" id="IPR036895">
    <property type="entry name" value="Uracil-DNA_glycosylase-like_sf"/>
</dbReference>
<dbReference type="Pfam" id="PF03167">
    <property type="entry name" value="UDG"/>
    <property type="match status" value="1"/>
</dbReference>
<evidence type="ECO:0000256" key="5">
    <source>
        <dbReference type="ARBA" id="ARBA00023004"/>
    </source>
</evidence>
<evidence type="ECO:0000259" key="8">
    <source>
        <dbReference type="Pfam" id="PF03167"/>
    </source>
</evidence>